<evidence type="ECO:0000313" key="3">
    <source>
        <dbReference type="Proteomes" id="UP000712600"/>
    </source>
</evidence>
<organism evidence="2 3">
    <name type="scientific">Brassica cretica</name>
    <name type="common">Mustard</name>
    <dbReference type="NCBI Taxonomy" id="69181"/>
    <lineage>
        <taxon>Eukaryota</taxon>
        <taxon>Viridiplantae</taxon>
        <taxon>Streptophyta</taxon>
        <taxon>Embryophyta</taxon>
        <taxon>Tracheophyta</taxon>
        <taxon>Spermatophyta</taxon>
        <taxon>Magnoliopsida</taxon>
        <taxon>eudicotyledons</taxon>
        <taxon>Gunneridae</taxon>
        <taxon>Pentapetalae</taxon>
        <taxon>rosids</taxon>
        <taxon>malvids</taxon>
        <taxon>Brassicales</taxon>
        <taxon>Brassicaceae</taxon>
        <taxon>Brassiceae</taxon>
        <taxon>Brassica</taxon>
    </lineage>
</organism>
<reference evidence="2" key="1">
    <citation type="submission" date="2019-12" db="EMBL/GenBank/DDBJ databases">
        <title>Genome sequencing and annotation of Brassica cretica.</title>
        <authorList>
            <person name="Studholme D.J."/>
            <person name="Sarris P."/>
        </authorList>
    </citation>
    <scope>NUCLEOTIDE SEQUENCE</scope>
    <source>
        <strain evidence="2">PFS-109/04</strain>
        <tissue evidence="2">Leaf</tissue>
    </source>
</reference>
<feature type="compositionally biased region" description="Low complexity" evidence="1">
    <location>
        <begin position="17"/>
        <end position="28"/>
    </location>
</feature>
<dbReference type="AlphaFoldDB" id="A0A8S9PUI2"/>
<proteinExistence type="predicted"/>
<feature type="compositionally biased region" description="Basic and acidic residues" evidence="1">
    <location>
        <begin position="105"/>
        <end position="114"/>
    </location>
</feature>
<dbReference type="Proteomes" id="UP000712600">
    <property type="component" value="Unassembled WGS sequence"/>
</dbReference>
<protein>
    <submittedName>
        <fullName evidence="2">Uncharacterized protein</fullName>
    </submittedName>
</protein>
<feature type="region of interest" description="Disordered" evidence="1">
    <location>
        <begin position="1"/>
        <end position="48"/>
    </location>
</feature>
<gene>
    <name evidence="2" type="ORF">F2Q69_00046575</name>
</gene>
<name>A0A8S9PUI2_BRACR</name>
<sequence length="123" mass="13201">MRKKKPKKSPSTKRSKSSGSSPQTKSPPSIFPPPNFDEGNLISPVVEEVSDAHLGSPAVVDAQPTRDIADLYPLHVDSAFTKTVIVDCSTDPSSDKYASLNPQKPKLEVGRPGEADQETSRNG</sequence>
<feature type="region of interest" description="Disordered" evidence="1">
    <location>
        <begin position="91"/>
        <end position="123"/>
    </location>
</feature>
<feature type="compositionally biased region" description="Basic residues" evidence="1">
    <location>
        <begin position="1"/>
        <end position="16"/>
    </location>
</feature>
<evidence type="ECO:0000256" key="1">
    <source>
        <dbReference type="SAM" id="MobiDB-lite"/>
    </source>
</evidence>
<accession>A0A8S9PUI2</accession>
<dbReference type="EMBL" id="QGKX02001347">
    <property type="protein sequence ID" value="KAF3526257.1"/>
    <property type="molecule type" value="Genomic_DNA"/>
</dbReference>
<evidence type="ECO:0000313" key="2">
    <source>
        <dbReference type="EMBL" id="KAF3526257.1"/>
    </source>
</evidence>
<comment type="caution">
    <text evidence="2">The sequence shown here is derived from an EMBL/GenBank/DDBJ whole genome shotgun (WGS) entry which is preliminary data.</text>
</comment>